<accession>A0A166B6J6</accession>
<sequence length="61" mass="6849">MTELLDTLRGEARQIMIKRVTDITSLVWFMPGGVFFPLQSSAKFAEECQGLARVPTGNVQY</sequence>
<dbReference type="EMBL" id="KV417649">
    <property type="protein sequence ID" value="KZP12327.1"/>
    <property type="molecule type" value="Genomic_DNA"/>
</dbReference>
<name>A0A166B6J6_9AGAM</name>
<evidence type="ECO:0000313" key="1">
    <source>
        <dbReference type="EMBL" id="KZP12327.1"/>
    </source>
</evidence>
<evidence type="ECO:0000313" key="2">
    <source>
        <dbReference type="Proteomes" id="UP000076532"/>
    </source>
</evidence>
<gene>
    <name evidence="1" type="ORF">FIBSPDRAFT_870385</name>
</gene>
<protein>
    <submittedName>
        <fullName evidence="1">Uncharacterized protein</fullName>
    </submittedName>
</protein>
<keyword evidence="2" id="KW-1185">Reference proteome</keyword>
<organism evidence="1 2">
    <name type="scientific">Athelia psychrophila</name>
    <dbReference type="NCBI Taxonomy" id="1759441"/>
    <lineage>
        <taxon>Eukaryota</taxon>
        <taxon>Fungi</taxon>
        <taxon>Dikarya</taxon>
        <taxon>Basidiomycota</taxon>
        <taxon>Agaricomycotina</taxon>
        <taxon>Agaricomycetes</taxon>
        <taxon>Agaricomycetidae</taxon>
        <taxon>Atheliales</taxon>
        <taxon>Atheliaceae</taxon>
        <taxon>Athelia</taxon>
    </lineage>
</organism>
<reference evidence="1 2" key="1">
    <citation type="journal article" date="2016" name="Mol. Biol. Evol.">
        <title>Comparative Genomics of Early-Diverging Mushroom-Forming Fungi Provides Insights into the Origins of Lignocellulose Decay Capabilities.</title>
        <authorList>
            <person name="Nagy L.G."/>
            <person name="Riley R."/>
            <person name="Tritt A."/>
            <person name="Adam C."/>
            <person name="Daum C."/>
            <person name="Floudas D."/>
            <person name="Sun H."/>
            <person name="Yadav J.S."/>
            <person name="Pangilinan J."/>
            <person name="Larsson K.H."/>
            <person name="Matsuura K."/>
            <person name="Barry K."/>
            <person name="Labutti K."/>
            <person name="Kuo R."/>
            <person name="Ohm R.A."/>
            <person name="Bhattacharya S.S."/>
            <person name="Shirouzu T."/>
            <person name="Yoshinaga Y."/>
            <person name="Martin F.M."/>
            <person name="Grigoriev I.V."/>
            <person name="Hibbett D.S."/>
        </authorList>
    </citation>
    <scope>NUCLEOTIDE SEQUENCE [LARGE SCALE GENOMIC DNA]</scope>
    <source>
        <strain evidence="1 2">CBS 109695</strain>
    </source>
</reference>
<dbReference type="AlphaFoldDB" id="A0A166B6J6"/>
<dbReference type="Proteomes" id="UP000076532">
    <property type="component" value="Unassembled WGS sequence"/>
</dbReference>
<proteinExistence type="predicted"/>